<evidence type="ECO:0000313" key="2">
    <source>
        <dbReference type="EnsemblMetazoa" id="XP_030830530"/>
    </source>
</evidence>
<feature type="compositionally biased region" description="Basic and acidic residues" evidence="1">
    <location>
        <begin position="368"/>
        <end position="377"/>
    </location>
</feature>
<dbReference type="EnsemblMetazoa" id="XM_030974670">
    <property type="protein sequence ID" value="XP_030830530"/>
    <property type="gene ID" value="LOC579169"/>
</dbReference>
<evidence type="ECO:0000313" key="3">
    <source>
        <dbReference type="Proteomes" id="UP000007110"/>
    </source>
</evidence>
<feature type="compositionally biased region" description="Low complexity" evidence="1">
    <location>
        <begin position="61"/>
        <end position="74"/>
    </location>
</feature>
<keyword evidence="3" id="KW-1185">Reference proteome</keyword>
<evidence type="ECO:0000256" key="1">
    <source>
        <dbReference type="SAM" id="MobiDB-lite"/>
    </source>
</evidence>
<feature type="compositionally biased region" description="Basic and acidic residues" evidence="1">
    <location>
        <begin position="615"/>
        <end position="628"/>
    </location>
</feature>
<feature type="compositionally biased region" description="Basic and acidic residues" evidence="1">
    <location>
        <begin position="537"/>
        <end position="548"/>
    </location>
</feature>
<sequence length="925" mass="101052">MGKFIQLSDGVFTRWKNCMTALSLESDSEMAEFLLNRLLEDRLREMGQQNSREGTPSPIPSDSGVSGKGSSSPSHLTTHSGVHSPSPKTSASHPTAATEPITGSEKKLEHGTPAGSVETSTHSSDFAEYKHKLERRKRKPAVEHHDTAIKVAKTASESEGRSDSETSKQASSGKSSADEPVVTGASQVACVPISTDQKDERKQDVIIIQRQDVIVTPRSQSQRSSEAFHGACGEEAMDLSVRPTKDSFMEGLGHEHVGQRNVSSNNDRDPSHPNYQSTLRRERGPGHVGVYDSSDLSDGSVQCVSPQPSLNNNKVSSNDSVSDFDSCSGSPMNTVPQGGQGGEELENSPKPGANMGGIESIVQRLHQVKSETPSRSDSEDESDYYAVTFKDLIARTISRCDRYGKTQPRGKRKRASRTSSELNAARKEEIMAAKKLLERVSKNKRDKFKLTINCSTDGSEHVRNAAASEAIATLVRSVWHKENPKPIGQVIKEMVAKRLADQEGEENDPTAIGQSKRKGPMTIKDILNSRSDNVVEEYNRSAKDKEGEGEVEVELLVVSDDGMKVEMEDEADPALSAAETLKKMAKSNEKRDENCAETVIPAGQQKHQESAVSEKAIDVKTKLSKERDGNDDDSDDEDLSIDHEQRKKAKRRSRKKNNRLTKLSEKGIKLNEDETVSSVPGQKGLKEISQKVDTSDSRGNECLPVTKKDTETLVHSPDHEVTQWPAEAVKMKGSVAENVVQMSGDVGMRTMRSLVENIQDEDEEVDVVMETKEIPRPRKERTASPQRTLSESIPFPKIEPLKPVVISHSISQILEQKGTTSSVDNRGRCSSRSNSVISATHNPVQVEPNTAYESPSNDQVAPGLREPGKSSSVVGLDGTDQRVGEESTGEGGQGEIKSMSTATEFLIRIALMQNDGTRQGVVETK</sequence>
<dbReference type="GeneID" id="579169"/>
<feature type="compositionally biased region" description="Basic residues" evidence="1">
    <location>
        <begin position="646"/>
        <end position="659"/>
    </location>
</feature>
<feature type="region of interest" description="Disordered" evidence="1">
    <location>
        <begin position="44"/>
        <end position="184"/>
    </location>
</feature>
<dbReference type="RefSeq" id="XP_030830530.1">
    <property type="nucleotide sequence ID" value="XM_030974670.1"/>
</dbReference>
<feature type="region of interest" description="Disordered" evidence="1">
    <location>
        <begin position="215"/>
        <end position="382"/>
    </location>
</feature>
<dbReference type="Proteomes" id="UP000007110">
    <property type="component" value="Unassembled WGS sequence"/>
</dbReference>
<feature type="compositionally biased region" description="Polar residues" evidence="1">
    <location>
        <begin position="75"/>
        <end position="95"/>
    </location>
</feature>
<feature type="compositionally biased region" description="Basic and acidic residues" evidence="1">
    <location>
        <begin position="243"/>
        <end position="258"/>
    </location>
</feature>
<feature type="compositionally biased region" description="Basic and acidic residues" evidence="1">
    <location>
        <begin position="583"/>
        <end position="594"/>
    </location>
</feature>
<dbReference type="RefSeq" id="XP_030830531.1">
    <property type="nucleotide sequence ID" value="XM_030974671.1"/>
</dbReference>
<feature type="compositionally biased region" description="Low complexity" evidence="1">
    <location>
        <begin position="309"/>
        <end position="328"/>
    </location>
</feature>
<organism evidence="2 3">
    <name type="scientific">Strongylocentrotus purpuratus</name>
    <name type="common">Purple sea urchin</name>
    <dbReference type="NCBI Taxonomy" id="7668"/>
    <lineage>
        <taxon>Eukaryota</taxon>
        <taxon>Metazoa</taxon>
        <taxon>Echinodermata</taxon>
        <taxon>Eleutherozoa</taxon>
        <taxon>Echinozoa</taxon>
        <taxon>Echinoidea</taxon>
        <taxon>Euechinoidea</taxon>
        <taxon>Echinacea</taxon>
        <taxon>Camarodonta</taxon>
        <taxon>Echinidea</taxon>
        <taxon>Strongylocentrotidae</taxon>
        <taxon>Strongylocentrotus</taxon>
    </lineage>
</organism>
<feature type="compositionally biased region" description="Polar residues" evidence="1">
    <location>
        <begin position="294"/>
        <end position="308"/>
    </location>
</feature>
<feature type="compositionally biased region" description="Acidic residues" evidence="1">
    <location>
        <begin position="629"/>
        <end position="639"/>
    </location>
</feature>
<dbReference type="AlphaFoldDB" id="A0A7M7STR5"/>
<feature type="region of interest" description="Disordered" evidence="1">
    <location>
        <begin position="400"/>
        <end position="426"/>
    </location>
</feature>
<protein>
    <submittedName>
        <fullName evidence="2">Uncharacterized protein</fullName>
    </submittedName>
</protein>
<feature type="region of interest" description="Disordered" evidence="1">
    <location>
        <begin position="500"/>
        <end position="550"/>
    </location>
</feature>
<reference evidence="2" key="2">
    <citation type="submission" date="2021-01" db="UniProtKB">
        <authorList>
            <consortium name="EnsemblMetazoa"/>
        </authorList>
    </citation>
    <scope>IDENTIFICATION</scope>
</reference>
<proteinExistence type="predicted"/>
<reference evidence="3" key="1">
    <citation type="submission" date="2015-02" db="EMBL/GenBank/DDBJ databases">
        <title>Genome sequencing for Strongylocentrotus purpuratus.</title>
        <authorList>
            <person name="Murali S."/>
            <person name="Liu Y."/>
            <person name="Vee V."/>
            <person name="English A."/>
            <person name="Wang M."/>
            <person name="Skinner E."/>
            <person name="Han Y."/>
            <person name="Muzny D.M."/>
            <person name="Worley K.C."/>
            <person name="Gibbs R.A."/>
        </authorList>
    </citation>
    <scope>NUCLEOTIDE SEQUENCE</scope>
</reference>
<feature type="compositionally biased region" description="Polar residues" evidence="1">
    <location>
        <begin position="815"/>
        <end position="859"/>
    </location>
</feature>
<feature type="compositionally biased region" description="Basic and acidic residues" evidence="1">
    <location>
        <begin position="156"/>
        <end position="166"/>
    </location>
</feature>
<dbReference type="EnsemblMetazoa" id="XM_030974671">
    <property type="protein sequence ID" value="XP_030830531"/>
    <property type="gene ID" value="LOC579169"/>
</dbReference>
<feature type="region of interest" description="Disordered" evidence="1">
    <location>
        <begin position="815"/>
        <end position="899"/>
    </location>
</feature>
<accession>A0A7M7STR5</accession>
<name>A0A7M7STR5_STRPU</name>
<feature type="region of interest" description="Disordered" evidence="1">
    <location>
        <begin position="583"/>
        <end position="666"/>
    </location>
</feature>